<dbReference type="GO" id="GO:0005576">
    <property type="term" value="C:extracellular region"/>
    <property type="evidence" value="ECO:0007669"/>
    <property type="project" value="UniProtKB-SubCell"/>
</dbReference>
<evidence type="ECO:0000256" key="1">
    <source>
        <dbReference type="ARBA" id="ARBA00004609"/>
    </source>
</evidence>
<feature type="chain" id="PRO_5015610462" description="CFEM domain-containing protein" evidence="17">
    <location>
        <begin position="18"/>
        <end position="199"/>
    </location>
</feature>
<dbReference type="Pfam" id="PF05730">
    <property type="entry name" value="CFEM"/>
    <property type="match status" value="1"/>
</dbReference>
<keyword evidence="6 15" id="KW-0349">Heme</keyword>
<dbReference type="InterPro" id="IPR008427">
    <property type="entry name" value="Extracellular_membr_CFEM_dom"/>
</dbReference>
<feature type="compositionally biased region" description="Polar residues" evidence="16">
    <location>
        <begin position="141"/>
        <end position="158"/>
    </location>
</feature>
<dbReference type="Proteomes" id="UP000237481">
    <property type="component" value="Unassembled WGS sequence"/>
</dbReference>
<evidence type="ECO:0000259" key="18">
    <source>
        <dbReference type="PROSITE" id="PS52012"/>
    </source>
</evidence>
<comment type="subcellular location">
    <subcellularLocation>
        <location evidence="1">Cell membrane</location>
        <topology evidence="1">Lipid-anchor</topology>
        <topology evidence="1">GPI-anchor</topology>
    </subcellularLocation>
    <subcellularLocation>
        <location evidence="2">Secreted</location>
    </subcellularLocation>
</comment>
<feature type="disulfide bond" evidence="15">
    <location>
        <begin position="41"/>
        <end position="48"/>
    </location>
</feature>
<dbReference type="STRING" id="94208.A0A2S4KN41"/>
<evidence type="ECO:0000313" key="20">
    <source>
        <dbReference type="Proteomes" id="UP000237481"/>
    </source>
</evidence>
<feature type="compositionally biased region" description="Low complexity" evidence="16">
    <location>
        <begin position="96"/>
        <end position="140"/>
    </location>
</feature>
<comment type="caution">
    <text evidence="19">The sequence shown here is derived from an EMBL/GenBank/DDBJ whole genome shotgun (WGS) entry which is preliminary data.</text>
</comment>
<comment type="similarity">
    <text evidence="3">Belongs to the RBT5 family.</text>
</comment>
<dbReference type="InterPro" id="IPR051735">
    <property type="entry name" value="CFEM_domain"/>
</dbReference>
<dbReference type="PANTHER" id="PTHR37928:SF2">
    <property type="entry name" value="GPI ANCHORED CFEM DOMAIN PROTEIN (AFU_ORTHOLOGUE AFUA_6G10580)"/>
    <property type="match status" value="1"/>
</dbReference>
<evidence type="ECO:0000256" key="5">
    <source>
        <dbReference type="ARBA" id="ARBA00022525"/>
    </source>
</evidence>
<dbReference type="AlphaFoldDB" id="A0A2S4KN41"/>
<feature type="binding site" description="axial binding residue" evidence="15">
    <location>
        <position position="45"/>
    </location>
    <ligand>
        <name>heme</name>
        <dbReference type="ChEBI" id="CHEBI:30413"/>
    </ligand>
    <ligandPart>
        <name>Fe</name>
        <dbReference type="ChEBI" id="CHEBI:18248"/>
    </ligandPart>
</feature>
<protein>
    <recommendedName>
        <fullName evidence="18">CFEM domain-containing protein</fullName>
    </recommendedName>
</protein>
<keyword evidence="4" id="KW-1003">Cell membrane</keyword>
<organism evidence="19 20">
    <name type="scientific">Tolypocladium paradoxum</name>
    <dbReference type="NCBI Taxonomy" id="94208"/>
    <lineage>
        <taxon>Eukaryota</taxon>
        <taxon>Fungi</taxon>
        <taxon>Dikarya</taxon>
        <taxon>Ascomycota</taxon>
        <taxon>Pezizomycotina</taxon>
        <taxon>Sordariomycetes</taxon>
        <taxon>Hypocreomycetidae</taxon>
        <taxon>Hypocreales</taxon>
        <taxon>Ophiocordycipitaceae</taxon>
        <taxon>Tolypocladium</taxon>
    </lineage>
</organism>
<dbReference type="SMART" id="SM00747">
    <property type="entry name" value="CFEM"/>
    <property type="match status" value="1"/>
</dbReference>
<dbReference type="GO" id="GO:0005886">
    <property type="term" value="C:plasma membrane"/>
    <property type="evidence" value="ECO:0007669"/>
    <property type="project" value="UniProtKB-SubCell"/>
</dbReference>
<evidence type="ECO:0000256" key="11">
    <source>
        <dbReference type="ARBA" id="ARBA00023136"/>
    </source>
</evidence>
<dbReference type="EMBL" id="PKSG01001029">
    <property type="protein sequence ID" value="POR31565.1"/>
    <property type="molecule type" value="Genomic_DNA"/>
</dbReference>
<reference evidence="19 20" key="1">
    <citation type="submission" date="2018-01" db="EMBL/GenBank/DDBJ databases">
        <title>Harnessing the power of phylogenomics to disentangle the directionality and signatures of interkingdom host jumping in the parasitic fungal genus Tolypocladium.</title>
        <authorList>
            <person name="Quandt C.A."/>
            <person name="Patterson W."/>
            <person name="Spatafora J.W."/>
        </authorList>
    </citation>
    <scope>NUCLEOTIDE SEQUENCE [LARGE SCALE GENOMIC DNA]</scope>
    <source>
        <strain evidence="19 20">NRBC 100945</strain>
    </source>
</reference>
<evidence type="ECO:0000256" key="17">
    <source>
        <dbReference type="SAM" id="SignalP"/>
    </source>
</evidence>
<evidence type="ECO:0000256" key="8">
    <source>
        <dbReference type="ARBA" id="ARBA00022723"/>
    </source>
</evidence>
<feature type="compositionally biased region" description="Low complexity" evidence="16">
    <location>
        <begin position="159"/>
        <end position="173"/>
    </location>
</feature>
<keyword evidence="20" id="KW-1185">Reference proteome</keyword>
<evidence type="ECO:0000313" key="19">
    <source>
        <dbReference type="EMBL" id="POR31565.1"/>
    </source>
</evidence>
<sequence length="199" mass="18985">MKFAAVAALAFAALASAQSRSDIPSCALPCLDDAVQKDTKCSVDDFSCICKNFDAIQGDATGCVLKACGPDVALNKVLPATQALCEKLKNGGGQSSSAAASSAPASSAPTSSAPASSAPASSAPASSAPASSAPASSASATETGQPTGTITSSQTTLMPTASRSTNSTSPTTPAALTGGAAGFAPIGGLAMLALGALAL</sequence>
<evidence type="ECO:0000256" key="14">
    <source>
        <dbReference type="ARBA" id="ARBA00023288"/>
    </source>
</evidence>
<evidence type="ECO:0000256" key="4">
    <source>
        <dbReference type="ARBA" id="ARBA00022475"/>
    </source>
</evidence>
<keyword evidence="14" id="KW-0449">Lipoprotein</keyword>
<keyword evidence="10 15" id="KW-0408">Iron</keyword>
<keyword evidence="8 15" id="KW-0479">Metal-binding</keyword>
<evidence type="ECO:0000256" key="3">
    <source>
        <dbReference type="ARBA" id="ARBA00010031"/>
    </source>
</evidence>
<evidence type="ECO:0000256" key="6">
    <source>
        <dbReference type="ARBA" id="ARBA00022617"/>
    </source>
</evidence>
<dbReference type="PANTHER" id="PTHR37928">
    <property type="entry name" value="CFEM DOMAIN PROTEIN (AFU_ORTHOLOGUE AFUA_6G14090)"/>
    <property type="match status" value="1"/>
</dbReference>
<keyword evidence="11" id="KW-0472">Membrane</keyword>
<dbReference type="OrthoDB" id="3767534at2759"/>
<evidence type="ECO:0000256" key="13">
    <source>
        <dbReference type="ARBA" id="ARBA00023180"/>
    </source>
</evidence>
<evidence type="ECO:0000256" key="12">
    <source>
        <dbReference type="ARBA" id="ARBA00023157"/>
    </source>
</evidence>
<keyword evidence="7" id="KW-0336">GPI-anchor</keyword>
<evidence type="ECO:0000256" key="7">
    <source>
        <dbReference type="ARBA" id="ARBA00022622"/>
    </source>
</evidence>
<feature type="domain" description="CFEM" evidence="18">
    <location>
        <begin position="1"/>
        <end position="112"/>
    </location>
</feature>
<evidence type="ECO:0000256" key="16">
    <source>
        <dbReference type="SAM" id="MobiDB-lite"/>
    </source>
</evidence>
<evidence type="ECO:0000256" key="10">
    <source>
        <dbReference type="ARBA" id="ARBA00023004"/>
    </source>
</evidence>
<keyword evidence="13" id="KW-0325">Glycoprotein</keyword>
<feature type="signal peptide" evidence="17">
    <location>
        <begin position="1"/>
        <end position="17"/>
    </location>
</feature>
<evidence type="ECO:0000256" key="9">
    <source>
        <dbReference type="ARBA" id="ARBA00022729"/>
    </source>
</evidence>
<evidence type="ECO:0000256" key="15">
    <source>
        <dbReference type="PROSITE-ProRule" id="PRU01356"/>
    </source>
</evidence>
<feature type="region of interest" description="Disordered" evidence="16">
    <location>
        <begin position="96"/>
        <end position="173"/>
    </location>
</feature>
<accession>A0A2S4KN41</accession>
<keyword evidence="5" id="KW-0964">Secreted</keyword>
<proteinExistence type="inferred from homology"/>
<dbReference type="GO" id="GO:0046872">
    <property type="term" value="F:metal ion binding"/>
    <property type="evidence" value="ECO:0007669"/>
    <property type="project" value="UniProtKB-UniRule"/>
</dbReference>
<name>A0A2S4KN41_9HYPO</name>
<dbReference type="PROSITE" id="PS52012">
    <property type="entry name" value="CFEM"/>
    <property type="match status" value="1"/>
</dbReference>
<keyword evidence="9 17" id="KW-0732">Signal</keyword>
<keyword evidence="12 15" id="KW-1015">Disulfide bond</keyword>
<comment type="caution">
    <text evidence="15">Lacks conserved residue(s) required for the propagation of feature annotation.</text>
</comment>
<gene>
    <name evidence="19" type="ORF">TPAR_08242</name>
</gene>
<evidence type="ECO:0000256" key="2">
    <source>
        <dbReference type="ARBA" id="ARBA00004613"/>
    </source>
</evidence>
<dbReference type="GO" id="GO:0098552">
    <property type="term" value="C:side of membrane"/>
    <property type="evidence" value="ECO:0007669"/>
    <property type="project" value="UniProtKB-KW"/>
</dbReference>